<evidence type="ECO:0000313" key="2">
    <source>
        <dbReference type="EMBL" id="CAA0089248.1"/>
    </source>
</evidence>
<dbReference type="InterPro" id="IPR050383">
    <property type="entry name" value="GlyoxalaseI/FosfomycinResist"/>
</dbReference>
<evidence type="ECO:0000313" key="3">
    <source>
        <dbReference type="Proteomes" id="UP000433050"/>
    </source>
</evidence>
<keyword evidence="3" id="KW-1185">Reference proteome</keyword>
<dbReference type="PANTHER" id="PTHR21366">
    <property type="entry name" value="GLYOXALASE FAMILY PROTEIN"/>
    <property type="match status" value="1"/>
</dbReference>
<proteinExistence type="predicted"/>
<protein>
    <recommendedName>
        <fullName evidence="1">VOC domain-containing protein</fullName>
    </recommendedName>
</protein>
<dbReference type="InterPro" id="IPR037523">
    <property type="entry name" value="VOC_core"/>
</dbReference>
<dbReference type="PANTHER" id="PTHR21366:SF22">
    <property type="entry name" value="VOC DOMAIN-CONTAINING PROTEIN"/>
    <property type="match status" value="1"/>
</dbReference>
<dbReference type="Pfam" id="PF00903">
    <property type="entry name" value="Glyoxalase"/>
    <property type="match status" value="1"/>
</dbReference>
<dbReference type="EMBL" id="CACSAS010000001">
    <property type="protein sequence ID" value="CAA0089248.1"/>
    <property type="molecule type" value="Genomic_DNA"/>
</dbReference>
<dbReference type="RefSeq" id="WP_159598039.1">
    <property type="nucleotide sequence ID" value="NZ_CACSAS010000001.1"/>
</dbReference>
<evidence type="ECO:0000259" key="1">
    <source>
        <dbReference type="PROSITE" id="PS51819"/>
    </source>
</evidence>
<dbReference type="SUPFAM" id="SSF54593">
    <property type="entry name" value="Glyoxalase/Bleomycin resistance protein/Dihydroxybiphenyl dioxygenase"/>
    <property type="match status" value="1"/>
</dbReference>
<dbReference type="AlphaFoldDB" id="A0A5S9NHK3"/>
<accession>A0A5S9NHK3</accession>
<reference evidence="2 3" key="1">
    <citation type="submission" date="2019-12" db="EMBL/GenBank/DDBJ databases">
        <authorList>
            <person name="Reyes-Prieto M."/>
        </authorList>
    </citation>
    <scope>NUCLEOTIDE SEQUENCE [LARGE SCALE GENOMIC DNA]</scope>
    <source>
        <strain evidence="2">HF14-78462</strain>
    </source>
</reference>
<name>A0A5S9NHK3_9HYPH</name>
<dbReference type="Gene3D" id="3.10.180.10">
    <property type="entry name" value="2,3-Dihydroxybiphenyl 1,2-Dioxygenase, domain 1"/>
    <property type="match status" value="1"/>
</dbReference>
<gene>
    <name evidence="2" type="ORF">STARVERO_00893</name>
</gene>
<dbReference type="InterPro" id="IPR029068">
    <property type="entry name" value="Glyas_Bleomycin-R_OHBP_Dase"/>
</dbReference>
<dbReference type="Proteomes" id="UP000433050">
    <property type="component" value="Unassembled WGS sequence"/>
</dbReference>
<organism evidence="2 3">
    <name type="scientific">Starkeya nomas</name>
    <dbReference type="NCBI Taxonomy" id="2666134"/>
    <lineage>
        <taxon>Bacteria</taxon>
        <taxon>Pseudomonadati</taxon>
        <taxon>Pseudomonadota</taxon>
        <taxon>Alphaproteobacteria</taxon>
        <taxon>Hyphomicrobiales</taxon>
        <taxon>Xanthobacteraceae</taxon>
        <taxon>Starkeya</taxon>
    </lineage>
</organism>
<feature type="domain" description="VOC" evidence="1">
    <location>
        <begin position="15"/>
        <end position="140"/>
    </location>
</feature>
<dbReference type="InterPro" id="IPR004360">
    <property type="entry name" value="Glyas_Fos-R_dOase_dom"/>
</dbReference>
<dbReference type="PROSITE" id="PS51819">
    <property type="entry name" value="VOC"/>
    <property type="match status" value="1"/>
</dbReference>
<sequence>MAAGSEGIGAPPLSGVLETGLYVDDLGRARSFYEDVLGLKPMIADARFCAYGVASGSVLLLFLRGATLEPVRMPDGIIPPHDGHGPLHYALAIPADSLEKWAVHLEKRGVAIESRVEWKGGGASLYFRDPDNHLVELATPGLWPNY</sequence>